<dbReference type="OrthoDB" id="8001436at2"/>
<gene>
    <name evidence="1" type="ORF">SAMN04488498_111149</name>
</gene>
<evidence type="ECO:0000313" key="2">
    <source>
        <dbReference type="Proteomes" id="UP000323300"/>
    </source>
</evidence>
<organism evidence="1 2">
    <name type="scientific">Neomesorhizobium albiziae</name>
    <dbReference type="NCBI Taxonomy" id="335020"/>
    <lineage>
        <taxon>Bacteria</taxon>
        <taxon>Pseudomonadati</taxon>
        <taxon>Pseudomonadota</taxon>
        <taxon>Alphaproteobacteria</taxon>
        <taxon>Hyphomicrobiales</taxon>
        <taxon>Phyllobacteriaceae</taxon>
        <taxon>Neomesorhizobium</taxon>
    </lineage>
</organism>
<dbReference type="InterPro" id="IPR021232">
    <property type="entry name" value="DUF2735"/>
</dbReference>
<protein>
    <recommendedName>
        <fullName evidence="3">DUF2735 domain-containing protein</fullName>
    </recommendedName>
</protein>
<reference evidence="1 2" key="1">
    <citation type="submission" date="2016-10" db="EMBL/GenBank/DDBJ databases">
        <authorList>
            <person name="Varghese N."/>
            <person name="Submissions S."/>
        </authorList>
    </citation>
    <scope>NUCLEOTIDE SEQUENCE [LARGE SCALE GENOMIC DNA]</scope>
    <source>
        <strain evidence="1 2">DSM 21822</strain>
    </source>
</reference>
<name>A0A1I4BZA7_9HYPH</name>
<dbReference type="EMBL" id="FOSL01000011">
    <property type="protein sequence ID" value="SFK74128.1"/>
    <property type="molecule type" value="Genomic_DNA"/>
</dbReference>
<dbReference type="Pfam" id="PF10931">
    <property type="entry name" value="DUF2735"/>
    <property type="match status" value="1"/>
</dbReference>
<keyword evidence="2" id="KW-1185">Reference proteome</keyword>
<evidence type="ECO:0000313" key="1">
    <source>
        <dbReference type="EMBL" id="SFK74128.1"/>
    </source>
</evidence>
<dbReference type="AlphaFoldDB" id="A0A1I4BZA7"/>
<sequence>METTSHRQSAQILTFPTAKRAAATNLSRQAKFAAEVAALRAQTIVSSDSWYHQAAIDEAARDRKN</sequence>
<accession>A0A1I4BZA7</accession>
<dbReference type="RefSeq" id="WP_149761636.1">
    <property type="nucleotide sequence ID" value="NZ_BSPE01000004.1"/>
</dbReference>
<dbReference type="Proteomes" id="UP000323300">
    <property type="component" value="Unassembled WGS sequence"/>
</dbReference>
<evidence type="ECO:0008006" key="3">
    <source>
        <dbReference type="Google" id="ProtNLM"/>
    </source>
</evidence>
<proteinExistence type="predicted"/>